<protein>
    <submittedName>
        <fullName evidence="1">Uncharacterized protein</fullName>
    </submittedName>
</protein>
<reference evidence="1" key="1">
    <citation type="submission" date="2020-12" db="EMBL/GenBank/DDBJ databases">
        <title>Clostridium thailandense sp. nov., a novel acetogenic bacterium isolated from peat land soil in Thailand.</title>
        <authorList>
            <person name="Chaikitkaew S."/>
            <person name="Birkeland N.K."/>
        </authorList>
    </citation>
    <scope>NUCLEOTIDE SEQUENCE</scope>
    <source>
        <strain evidence="1">PL3</strain>
    </source>
</reference>
<proteinExistence type="predicted"/>
<evidence type="ECO:0000313" key="2">
    <source>
        <dbReference type="Proteomes" id="UP000694308"/>
    </source>
</evidence>
<evidence type="ECO:0000313" key="1">
    <source>
        <dbReference type="EMBL" id="MBV7273785.1"/>
    </source>
</evidence>
<dbReference type="RefSeq" id="WP_218320854.1">
    <property type="nucleotide sequence ID" value="NZ_JAEEGC010000054.1"/>
</dbReference>
<accession>A0A949WRA5</accession>
<dbReference type="Proteomes" id="UP000694308">
    <property type="component" value="Unassembled WGS sequence"/>
</dbReference>
<sequence length="314" mass="35511">MKNINTKYGILEGITSVSYYDNNLIKECTLNKINNIKTPYGIFVPQWDDSGERRKLTYSISFHKNGNLKSISLQNMSYLNTPIGILPAELITFYEDESINRVFNLNGKISAYWTEEDECKLADDIEFNLPIGRFRKKTIGIHFYKSGEVKSITFWPRDKITIKSPIGNVVTRIGLSFYKNGNLKSFEPSEYICVKTKIGNITAYDNNPLGVNGDSNSVRFSIDGEIKSLTTSTDKIEVILENGAKKVHQPQLKPSLLSEGSMEIVPLCIEFYENKVCFDKIYEYFVSDCTFKIEKKILKIDSSCSNCAGCSGCS</sequence>
<gene>
    <name evidence="1" type="ORF">I6U48_12785</name>
</gene>
<dbReference type="AlphaFoldDB" id="A0A949WRA5"/>
<organism evidence="1 2">
    <name type="scientific">Clostridium thailandense</name>
    <dbReference type="NCBI Taxonomy" id="2794346"/>
    <lineage>
        <taxon>Bacteria</taxon>
        <taxon>Bacillati</taxon>
        <taxon>Bacillota</taxon>
        <taxon>Clostridia</taxon>
        <taxon>Eubacteriales</taxon>
        <taxon>Clostridiaceae</taxon>
        <taxon>Clostridium</taxon>
    </lineage>
</organism>
<comment type="caution">
    <text evidence="1">The sequence shown here is derived from an EMBL/GenBank/DDBJ whole genome shotgun (WGS) entry which is preliminary data.</text>
</comment>
<dbReference type="EMBL" id="JAEEGC010000054">
    <property type="protein sequence ID" value="MBV7273785.1"/>
    <property type="molecule type" value="Genomic_DNA"/>
</dbReference>
<keyword evidence="2" id="KW-1185">Reference proteome</keyword>
<name>A0A949WRA5_9CLOT</name>